<keyword evidence="4" id="KW-0949">S-adenosyl-L-methionine</keyword>
<evidence type="ECO:0000256" key="2">
    <source>
        <dbReference type="ARBA" id="ARBA00022603"/>
    </source>
</evidence>
<accession>A0A453QQD1</accession>
<dbReference type="InterPro" id="IPR029063">
    <property type="entry name" value="SAM-dependent_MTases_sf"/>
</dbReference>
<dbReference type="Gramene" id="AET7Gv20279500.11">
    <property type="protein sequence ID" value="AET7Gv20279500.11"/>
    <property type="gene ID" value="AET7Gv20279500"/>
</dbReference>
<evidence type="ECO:0000256" key="3">
    <source>
        <dbReference type="ARBA" id="ARBA00022679"/>
    </source>
</evidence>
<evidence type="ECO:0000256" key="5">
    <source>
        <dbReference type="SAM" id="SignalP"/>
    </source>
</evidence>
<dbReference type="GO" id="GO:0032259">
    <property type="term" value="P:methylation"/>
    <property type="evidence" value="ECO:0007669"/>
    <property type="project" value="UniProtKB-KW"/>
</dbReference>
<feature type="chain" id="PRO_5019324045" evidence="5">
    <location>
        <begin position="30"/>
        <end position="72"/>
    </location>
</feature>
<keyword evidence="3" id="KW-0808">Transferase</keyword>
<dbReference type="Proteomes" id="UP000015105">
    <property type="component" value="Chromosome 7D"/>
</dbReference>
<reference evidence="6" key="5">
    <citation type="journal article" date="2021" name="G3 (Bethesda)">
        <title>Aegilops tauschii genome assembly Aet v5.0 features greater sequence contiguity and improved annotation.</title>
        <authorList>
            <person name="Wang L."/>
            <person name="Zhu T."/>
            <person name="Rodriguez J.C."/>
            <person name="Deal K.R."/>
            <person name="Dubcovsky J."/>
            <person name="McGuire P.E."/>
            <person name="Lux T."/>
            <person name="Spannagl M."/>
            <person name="Mayer K.F.X."/>
            <person name="Baldrich P."/>
            <person name="Meyers B.C."/>
            <person name="Huo N."/>
            <person name="Gu Y.Q."/>
            <person name="Zhou H."/>
            <person name="Devos K.M."/>
            <person name="Bennetzen J.L."/>
            <person name="Unver T."/>
            <person name="Budak H."/>
            <person name="Gulick P.J."/>
            <person name="Galiba G."/>
            <person name="Kalapos B."/>
            <person name="Nelson D.R."/>
            <person name="Li P."/>
            <person name="You F.M."/>
            <person name="Luo M.C."/>
            <person name="Dvorak J."/>
        </authorList>
    </citation>
    <scope>NUCLEOTIDE SEQUENCE [LARGE SCALE GENOMIC DNA]</scope>
    <source>
        <strain evidence="6">cv. AL8/78</strain>
    </source>
</reference>
<evidence type="ECO:0000313" key="7">
    <source>
        <dbReference type="Proteomes" id="UP000015105"/>
    </source>
</evidence>
<evidence type="ECO:0000313" key="6">
    <source>
        <dbReference type="EnsemblPlants" id="AET7Gv20279500.11"/>
    </source>
</evidence>
<dbReference type="InterPro" id="IPR008854">
    <property type="entry name" value="TPMT"/>
</dbReference>
<keyword evidence="2" id="KW-0489">Methyltransferase</keyword>
<dbReference type="GO" id="GO:0008757">
    <property type="term" value="F:S-adenosylmethionine-dependent methyltransferase activity"/>
    <property type="evidence" value="ECO:0007669"/>
    <property type="project" value="InterPro"/>
</dbReference>
<keyword evidence="5" id="KW-0732">Signal</keyword>
<dbReference type="EnsemblPlants" id="AET7Gv20279500.11">
    <property type="protein sequence ID" value="AET7Gv20279500.11"/>
    <property type="gene ID" value="AET7Gv20279500"/>
</dbReference>
<proteinExistence type="predicted"/>
<keyword evidence="7" id="KW-1185">Reference proteome</keyword>
<sequence>HCVSFLSCGVISLARFWLFILGCCCWSDGWEKSWETGVTPWDLGKPTPIIEHLVKSGTLPKGRALVPGCGMV</sequence>
<dbReference type="PANTHER" id="PTHR32183">
    <property type="match status" value="1"/>
</dbReference>
<dbReference type="AlphaFoldDB" id="A0A453QQD1"/>
<keyword evidence="1" id="KW-0597">Phosphoprotein</keyword>
<dbReference type="PANTHER" id="PTHR32183:SF11">
    <property type="entry name" value="THIOL METHYLTRANSFERASE 2-RELATED"/>
    <property type="match status" value="1"/>
</dbReference>
<dbReference type="Pfam" id="PF05724">
    <property type="entry name" value="TPMT"/>
    <property type="match status" value="1"/>
</dbReference>
<reference evidence="6" key="3">
    <citation type="journal article" date="2017" name="Nature">
        <title>Genome sequence of the progenitor of the wheat D genome Aegilops tauschii.</title>
        <authorList>
            <person name="Luo M.C."/>
            <person name="Gu Y.Q."/>
            <person name="Puiu D."/>
            <person name="Wang H."/>
            <person name="Twardziok S.O."/>
            <person name="Deal K.R."/>
            <person name="Huo N."/>
            <person name="Zhu T."/>
            <person name="Wang L."/>
            <person name="Wang Y."/>
            <person name="McGuire P.E."/>
            <person name="Liu S."/>
            <person name="Long H."/>
            <person name="Ramasamy R.K."/>
            <person name="Rodriguez J.C."/>
            <person name="Van S.L."/>
            <person name="Yuan L."/>
            <person name="Wang Z."/>
            <person name="Xia Z."/>
            <person name="Xiao L."/>
            <person name="Anderson O.D."/>
            <person name="Ouyang S."/>
            <person name="Liang Y."/>
            <person name="Zimin A.V."/>
            <person name="Pertea G."/>
            <person name="Qi P."/>
            <person name="Bennetzen J.L."/>
            <person name="Dai X."/>
            <person name="Dawson M.W."/>
            <person name="Muller H.G."/>
            <person name="Kugler K."/>
            <person name="Rivarola-Duarte L."/>
            <person name="Spannagl M."/>
            <person name="Mayer K.F.X."/>
            <person name="Lu F.H."/>
            <person name="Bevan M.W."/>
            <person name="Leroy P."/>
            <person name="Li P."/>
            <person name="You F.M."/>
            <person name="Sun Q."/>
            <person name="Liu Z."/>
            <person name="Lyons E."/>
            <person name="Wicker T."/>
            <person name="Salzberg S.L."/>
            <person name="Devos K.M."/>
            <person name="Dvorak J."/>
        </authorList>
    </citation>
    <scope>NUCLEOTIDE SEQUENCE [LARGE SCALE GENOMIC DNA]</scope>
    <source>
        <strain evidence="6">cv. AL8/78</strain>
    </source>
</reference>
<name>A0A453QQD1_AEGTS</name>
<dbReference type="Gene3D" id="3.40.50.150">
    <property type="entry name" value="Vaccinia Virus protein VP39"/>
    <property type="match status" value="1"/>
</dbReference>
<organism evidence="6 7">
    <name type="scientific">Aegilops tauschii subsp. strangulata</name>
    <name type="common">Goatgrass</name>
    <dbReference type="NCBI Taxonomy" id="200361"/>
    <lineage>
        <taxon>Eukaryota</taxon>
        <taxon>Viridiplantae</taxon>
        <taxon>Streptophyta</taxon>
        <taxon>Embryophyta</taxon>
        <taxon>Tracheophyta</taxon>
        <taxon>Spermatophyta</taxon>
        <taxon>Magnoliopsida</taxon>
        <taxon>Liliopsida</taxon>
        <taxon>Poales</taxon>
        <taxon>Poaceae</taxon>
        <taxon>BOP clade</taxon>
        <taxon>Pooideae</taxon>
        <taxon>Triticodae</taxon>
        <taxon>Triticeae</taxon>
        <taxon>Triticinae</taxon>
        <taxon>Aegilops</taxon>
    </lineage>
</organism>
<reference evidence="7" key="1">
    <citation type="journal article" date="2014" name="Science">
        <title>Ancient hybridizations among the ancestral genomes of bread wheat.</title>
        <authorList>
            <consortium name="International Wheat Genome Sequencing Consortium,"/>
            <person name="Marcussen T."/>
            <person name="Sandve S.R."/>
            <person name="Heier L."/>
            <person name="Spannagl M."/>
            <person name="Pfeifer M."/>
            <person name="Jakobsen K.S."/>
            <person name="Wulff B.B."/>
            <person name="Steuernagel B."/>
            <person name="Mayer K.F."/>
            <person name="Olsen O.A."/>
        </authorList>
    </citation>
    <scope>NUCLEOTIDE SEQUENCE [LARGE SCALE GENOMIC DNA]</scope>
    <source>
        <strain evidence="7">cv. AL8/78</strain>
    </source>
</reference>
<feature type="signal peptide" evidence="5">
    <location>
        <begin position="1"/>
        <end position="29"/>
    </location>
</feature>
<reference evidence="6" key="4">
    <citation type="submission" date="2019-03" db="UniProtKB">
        <authorList>
            <consortium name="EnsemblPlants"/>
        </authorList>
    </citation>
    <scope>IDENTIFICATION</scope>
</reference>
<reference evidence="7" key="2">
    <citation type="journal article" date="2017" name="Nat. Plants">
        <title>The Aegilops tauschii genome reveals multiple impacts of transposons.</title>
        <authorList>
            <person name="Zhao G."/>
            <person name="Zou C."/>
            <person name="Li K."/>
            <person name="Wang K."/>
            <person name="Li T."/>
            <person name="Gao L."/>
            <person name="Zhang X."/>
            <person name="Wang H."/>
            <person name="Yang Z."/>
            <person name="Liu X."/>
            <person name="Jiang W."/>
            <person name="Mao L."/>
            <person name="Kong X."/>
            <person name="Jiao Y."/>
            <person name="Jia J."/>
        </authorList>
    </citation>
    <scope>NUCLEOTIDE SEQUENCE [LARGE SCALE GENOMIC DNA]</scope>
    <source>
        <strain evidence="7">cv. AL8/78</strain>
    </source>
</reference>
<evidence type="ECO:0000256" key="1">
    <source>
        <dbReference type="ARBA" id="ARBA00022553"/>
    </source>
</evidence>
<dbReference type="PROSITE" id="PS51585">
    <property type="entry name" value="SAM_MT_TPMT"/>
    <property type="match status" value="1"/>
</dbReference>
<protein>
    <submittedName>
        <fullName evidence="6">Uncharacterized protein</fullName>
    </submittedName>
</protein>
<evidence type="ECO:0000256" key="4">
    <source>
        <dbReference type="ARBA" id="ARBA00022691"/>
    </source>
</evidence>
<dbReference type="SUPFAM" id="SSF53335">
    <property type="entry name" value="S-adenosyl-L-methionine-dependent methyltransferases"/>
    <property type="match status" value="1"/>
</dbReference>